<dbReference type="InterPro" id="IPR038501">
    <property type="entry name" value="Spore_GerAC_C_sf"/>
</dbReference>
<gene>
    <name evidence="11" type="ORF">SAMN06295960_0914</name>
</gene>
<evidence type="ECO:0000256" key="7">
    <source>
        <dbReference type="ARBA" id="ARBA00023288"/>
    </source>
</evidence>
<keyword evidence="5" id="KW-0472">Membrane</keyword>
<dbReference type="Proteomes" id="UP000193834">
    <property type="component" value="Unassembled WGS sequence"/>
</dbReference>
<evidence type="ECO:0000259" key="9">
    <source>
        <dbReference type="Pfam" id="PF05504"/>
    </source>
</evidence>
<evidence type="ECO:0000256" key="3">
    <source>
        <dbReference type="ARBA" id="ARBA00022544"/>
    </source>
</evidence>
<evidence type="ECO:0000256" key="1">
    <source>
        <dbReference type="ARBA" id="ARBA00004635"/>
    </source>
</evidence>
<dbReference type="NCBIfam" id="TIGR02887">
    <property type="entry name" value="spore_ger_x_C"/>
    <property type="match status" value="1"/>
</dbReference>
<dbReference type="PANTHER" id="PTHR35789">
    <property type="entry name" value="SPORE GERMINATION PROTEIN B3"/>
    <property type="match status" value="1"/>
</dbReference>
<dbReference type="Pfam" id="PF25198">
    <property type="entry name" value="Spore_GerAC_N"/>
    <property type="match status" value="1"/>
</dbReference>
<dbReference type="STRING" id="1852522.SAMN06295960_0914"/>
<organism evidence="11 12">
    <name type="scientific">Paenibacillus aquistagni</name>
    <dbReference type="NCBI Taxonomy" id="1852522"/>
    <lineage>
        <taxon>Bacteria</taxon>
        <taxon>Bacillati</taxon>
        <taxon>Bacillota</taxon>
        <taxon>Bacilli</taxon>
        <taxon>Bacillales</taxon>
        <taxon>Paenibacillaceae</taxon>
        <taxon>Paenibacillus</taxon>
    </lineage>
</organism>
<evidence type="ECO:0000256" key="8">
    <source>
        <dbReference type="SAM" id="SignalP"/>
    </source>
</evidence>
<dbReference type="AlphaFoldDB" id="A0A1X7IW80"/>
<feature type="chain" id="PRO_5039389964" evidence="8">
    <location>
        <begin position="25"/>
        <end position="362"/>
    </location>
</feature>
<dbReference type="PROSITE" id="PS51257">
    <property type="entry name" value="PROKAR_LIPOPROTEIN"/>
    <property type="match status" value="1"/>
</dbReference>
<keyword evidence="6" id="KW-0564">Palmitate</keyword>
<keyword evidence="4 8" id="KW-0732">Signal</keyword>
<dbReference type="Gene3D" id="3.30.300.210">
    <property type="entry name" value="Nutrient germinant receptor protein C, domain 3"/>
    <property type="match status" value="1"/>
</dbReference>
<dbReference type="InterPro" id="IPR057336">
    <property type="entry name" value="GerAC_N"/>
</dbReference>
<evidence type="ECO:0000313" key="12">
    <source>
        <dbReference type="Proteomes" id="UP000193834"/>
    </source>
</evidence>
<protein>
    <submittedName>
        <fullName evidence="11">Germination protein, Ger(X)C family</fullName>
    </submittedName>
</protein>
<comment type="similarity">
    <text evidence="2">Belongs to the GerABKC lipoprotein family.</text>
</comment>
<dbReference type="Pfam" id="PF05504">
    <property type="entry name" value="Spore_GerAC"/>
    <property type="match status" value="1"/>
</dbReference>
<proteinExistence type="inferred from homology"/>
<feature type="domain" description="Spore germination protein N-terminal" evidence="10">
    <location>
        <begin position="25"/>
        <end position="185"/>
    </location>
</feature>
<evidence type="ECO:0000256" key="6">
    <source>
        <dbReference type="ARBA" id="ARBA00023139"/>
    </source>
</evidence>
<reference evidence="11 12" key="1">
    <citation type="submission" date="2017-04" db="EMBL/GenBank/DDBJ databases">
        <authorList>
            <person name="Afonso C.L."/>
            <person name="Miller P.J."/>
            <person name="Scott M.A."/>
            <person name="Spackman E."/>
            <person name="Goraichik I."/>
            <person name="Dimitrov K.M."/>
            <person name="Suarez D.L."/>
            <person name="Swayne D.E."/>
        </authorList>
    </citation>
    <scope>NUCLEOTIDE SEQUENCE [LARGE SCALE GENOMIC DNA]</scope>
    <source>
        <strain evidence="11 12">11</strain>
    </source>
</reference>
<feature type="signal peptide" evidence="8">
    <location>
        <begin position="1"/>
        <end position="24"/>
    </location>
</feature>
<sequence length="362" mass="41531">MKNSCRRGALLLLCFLLLTSCVHKTIIDEVQIISVLGFDKTDNGYHGISMFADYKKSELGDNFLLEADGKRARIILSKMSDASSRPISIAKLKVMIVGERFAREGINQFSETICIDPKVSSNVYMVISEAPMIDIFTMIQARDPEHLENLLTQTMENGNFPTGNMHYYLKNYFSKGQDSSLPIIDVGPQQRVSFSGYGIFKRDQLKMKINYVESFLFKLMLGDHIYGVYPADIMKGGAKKEIVFHCMSGGLKQKYYAKDHVRYVVRVKGFFQDYPENMFTSDNQMLIQELEHNLEQQLDKLVRSFQKAKLDPIGFGNFVRQHQRDWNADTFYEQVYPNMKVDIEVKVDMQETDQSGKNSEGI</sequence>
<dbReference type="GO" id="GO:0009847">
    <property type="term" value="P:spore germination"/>
    <property type="evidence" value="ECO:0007669"/>
    <property type="project" value="InterPro"/>
</dbReference>
<evidence type="ECO:0000259" key="10">
    <source>
        <dbReference type="Pfam" id="PF25198"/>
    </source>
</evidence>
<evidence type="ECO:0000313" key="11">
    <source>
        <dbReference type="EMBL" id="SMG19412.1"/>
    </source>
</evidence>
<dbReference type="RefSeq" id="WP_176228839.1">
    <property type="nucleotide sequence ID" value="NZ_FXAZ01000001.1"/>
</dbReference>
<evidence type="ECO:0000256" key="2">
    <source>
        <dbReference type="ARBA" id="ARBA00007886"/>
    </source>
</evidence>
<dbReference type="PANTHER" id="PTHR35789:SF1">
    <property type="entry name" value="SPORE GERMINATION PROTEIN B3"/>
    <property type="match status" value="1"/>
</dbReference>
<comment type="subcellular location">
    <subcellularLocation>
        <location evidence="1">Membrane</location>
        <topology evidence="1">Lipid-anchor</topology>
    </subcellularLocation>
</comment>
<dbReference type="InterPro" id="IPR008844">
    <property type="entry name" value="Spore_GerAC-like"/>
</dbReference>
<keyword evidence="3" id="KW-0309">Germination</keyword>
<accession>A0A1X7IW80</accession>
<keyword evidence="12" id="KW-1185">Reference proteome</keyword>
<dbReference type="InterPro" id="IPR046953">
    <property type="entry name" value="Spore_GerAC-like_C"/>
</dbReference>
<keyword evidence="7" id="KW-0449">Lipoprotein</keyword>
<evidence type="ECO:0000256" key="4">
    <source>
        <dbReference type="ARBA" id="ARBA00022729"/>
    </source>
</evidence>
<dbReference type="EMBL" id="FXAZ01000001">
    <property type="protein sequence ID" value="SMG19412.1"/>
    <property type="molecule type" value="Genomic_DNA"/>
</dbReference>
<evidence type="ECO:0000256" key="5">
    <source>
        <dbReference type="ARBA" id="ARBA00023136"/>
    </source>
</evidence>
<name>A0A1X7IW80_9BACL</name>
<feature type="domain" description="Spore germination GerAC-like C-terminal" evidence="9">
    <location>
        <begin position="195"/>
        <end position="352"/>
    </location>
</feature>
<dbReference type="GO" id="GO:0016020">
    <property type="term" value="C:membrane"/>
    <property type="evidence" value="ECO:0007669"/>
    <property type="project" value="UniProtKB-SubCell"/>
</dbReference>